<evidence type="ECO:0000256" key="1">
    <source>
        <dbReference type="SAM" id="Phobius"/>
    </source>
</evidence>
<dbReference type="RefSeq" id="WP_011584145.1">
    <property type="nucleotide sequence ID" value="NC_008255.1"/>
</dbReference>
<organism evidence="2 3">
    <name type="scientific">Cytophaga hutchinsonii (strain ATCC 33406 / DSM 1761 / CIP 103989 / NBRC 15051 / NCIMB 9469 / D465)</name>
    <dbReference type="NCBI Taxonomy" id="269798"/>
    <lineage>
        <taxon>Bacteria</taxon>
        <taxon>Pseudomonadati</taxon>
        <taxon>Bacteroidota</taxon>
        <taxon>Cytophagia</taxon>
        <taxon>Cytophagales</taxon>
        <taxon>Cytophagaceae</taxon>
        <taxon>Cytophaga</taxon>
    </lineage>
</organism>
<dbReference type="OrthoDB" id="9934381at2"/>
<name>A0A6N4SP28_CYTH3</name>
<dbReference type="AlphaFoldDB" id="A0A6N4SP28"/>
<evidence type="ECO:0000313" key="2">
    <source>
        <dbReference type="EMBL" id="ABG58029.1"/>
    </source>
</evidence>
<dbReference type="Proteomes" id="UP000001822">
    <property type="component" value="Chromosome"/>
</dbReference>
<proteinExistence type="predicted"/>
<keyword evidence="3" id="KW-1185">Reference proteome</keyword>
<keyword evidence="1" id="KW-0812">Transmembrane</keyword>
<evidence type="ECO:0000313" key="3">
    <source>
        <dbReference type="Proteomes" id="UP000001822"/>
    </source>
</evidence>
<reference evidence="2 3" key="1">
    <citation type="journal article" date="2007" name="Appl. Environ. Microbiol.">
        <title>Genome sequence of the cellulolytic gliding bacterium Cytophaga hutchinsonii.</title>
        <authorList>
            <person name="Xie G."/>
            <person name="Bruce D.C."/>
            <person name="Challacombe J.F."/>
            <person name="Chertkov O."/>
            <person name="Detter J.C."/>
            <person name="Gilna P."/>
            <person name="Han C.S."/>
            <person name="Lucas S."/>
            <person name="Misra M."/>
            <person name="Myers G.L."/>
            <person name="Richardson P."/>
            <person name="Tapia R."/>
            <person name="Thayer N."/>
            <person name="Thompson L.S."/>
            <person name="Brettin T.S."/>
            <person name="Henrissat B."/>
            <person name="Wilson D.B."/>
            <person name="McBride M.J."/>
        </authorList>
    </citation>
    <scope>NUCLEOTIDE SEQUENCE [LARGE SCALE GENOMIC DNA]</scope>
    <source>
        <strain evidence="3">ATCC 33406 / DSM 1761 / CIP 103989 / NBRC 15051 / NCIMB 9469 / D465</strain>
    </source>
</reference>
<accession>A0A6N4SP28</accession>
<keyword evidence="1" id="KW-1133">Transmembrane helix</keyword>
<feature type="transmembrane region" description="Helical" evidence="1">
    <location>
        <begin position="12"/>
        <end position="37"/>
    </location>
</feature>
<dbReference type="KEGG" id="chu:CHU_0742"/>
<gene>
    <name evidence="2" type="ordered locus">CHU_0742</name>
</gene>
<keyword evidence="1" id="KW-0472">Membrane</keyword>
<dbReference type="EMBL" id="CP000383">
    <property type="protein sequence ID" value="ABG58029.1"/>
    <property type="molecule type" value="Genomic_DNA"/>
</dbReference>
<protein>
    <submittedName>
        <fullName evidence="2">Uncharacterized protein</fullName>
    </submittedName>
</protein>
<sequence>MSKQLHPVIEKLLHFRIIFLIAFLFLLFFTVAVFFTIDMGNSQSDSTRKNFYRTWKVLRFYQNGKLVVNDKKFEELRFKINDDSTAEWIRPNSTITIRAWISPEGNQIIKEDEELLTDIDNVYEIQENKLRFGKRTLESHYEYVMVPE</sequence>